<dbReference type="AlphaFoldDB" id="A0A2P4YUQ2"/>
<gene>
    <name evidence="1" type="ORF">PHPALM_493</name>
</gene>
<evidence type="ECO:0000313" key="1">
    <source>
        <dbReference type="EMBL" id="POM81524.1"/>
    </source>
</evidence>
<organism evidence="1 2">
    <name type="scientific">Phytophthora palmivora</name>
    <dbReference type="NCBI Taxonomy" id="4796"/>
    <lineage>
        <taxon>Eukaryota</taxon>
        <taxon>Sar</taxon>
        <taxon>Stramenopiles</taxon>
        <taxon>Oomycota</taxon>
        <taxon>Peronosporomycetes</taxon>
        <taxon>Peronosporales</taxon>
        <taxon>Peronosporaceae</taxon>
        <taxon>Phytophthora</taxon>
    </lineage>
</organism>
<evidence type="ECO:0000313" key="2">
    <source>
        <dbReference type="Proteomes" id="UP000237271"/>
    </source>
</evidence>
<comment type="caution">
    <text evidence="1">The sequence shown here is derived from an EMBL/GenBank/DDBJ whole genome shotgun (WGS) entry which is preliminary data.</text>
</comment>
<name>A0A2P4YUQ2_9STRA</name>
<dbReference type="EMBL" id="NCKW01000064">
    <property type="protein sequence ID" value="POM81524.1"/>
    <property type="molecule type" value="Genomic_DNA"/>
</dbReference>
<keyword evidence="2" id="KW-1185">Reference proteome</keyword>
<proteinExistence type="predicted"/>
<protein>
    <submittedName>
        <fullName evidence="1">Uncharacterized protein</fullName>
    </submittedName>
</protein>
<reference evidence="1 2" key="1">
    <citation type="journal article" date="2017" name="Genome Biol. Evol.">
        <title>Phytophthora megakarya and P. palmivora, closely related causal agents of cacao black pod rot, underwent increases in genome sizes and gene numbers by different mechanisms.</title>
        <authorList>
            <person name="Ali S.S."/>
            <person name="Shao J."/>
            <person name="Lary D.J."/>
            <person name="Kronmiller B."/>
            <person name="Shen D."/>
            <person name="Strem M.D."/>
            <person name="Amoako-Attah I."/>
            <person name="Akrofi A.Y."/>
            <person name="Begoude B.A."/>
            <person name="Ten Hoopen G.M."/>
            <person name="Coulibaly K."/>
            <person name="Kebe B.I."/>
            <person name="Melnick R.L."/>
            <person name="Guiltinan M.J."/>
            <person name="Tyler B.M."/>
            <person name="Meinhardt L.W."/>
            <person name="Bailey B.A."/>
        </authorList>
    </citation>
    <scope>NUCLEOTIDE SEQUENCE [LARGE SCALE GENOMIC DNA]</scope>
    <source>
        <strain evidence="2">sbr112.9</strain>
    </source>
</reference>
<dbReference type="OrthoDB" id="91429at2759"/>
<sequence>MCTGYQPFDNRLMIARQDVEVYVKQPPMAITSQSKPRLRPTFGVVDKGGNNASISGRTIHDLSYPVGDSINDCTDPGSVIKPEYSHCDAVANEILRMKREHPHAKS</sequence>
<accession>A0A2P4YUQ2</accession>
<dbReference type="Proteomes" id="UP000237271">
    <property type="component" value="Unassembled WGS sequence"/>
</dbReference>